<protein>
    <submittedName>
        <fullName evidence="2">p63C domain protein</fullName>
    </submittedName>
</protein>
<dbReference type="InterPro" id="IPR018874">
    <property type="entry name" value="Phage_Mx8_p63_C"/>
</dbReference>
<evidence type="ECO:0000259" key="1">
    <source>
        <dbReference type="Pfam" id="PF10546"/>
    </source>
</evidence>
<name>A0A0D1K8J4_9LACO</name>
<dbReference type="Proteomes" id="UP000032289">
    <property type="component" value="Unassembled WGS sequence"/>
</dbReference>
<feature type="domain" description="Bacteriophage Mx8 p63 C-terminal" evidence="1">
    <location>
        <begin position="158"/>
        <end position="254"/>
    </location>
</feature>
<proteinExistence type="predicted"/>
<sequence length="307" mass="35732">MSENIEELTHTGYIEIGEVQMYSIVTKSGKRLIRATDVFNAVGKSRRGNVRVDGYPAFIGARNIVQFIDDDLRSKIQPVKYRAKNGKISIAYDATIIPEIADLYIEAHDKGVLTESQYSVYERSLIIVRSLAKLGITALIDEATGYQDDRETHALQKLLQAYISEDLMKWQKRFPTEFYREVYRLYGLEFDPNNPKRPQWIGNFTLKYVYGVFPEKVMDEIRSRNPKIETPRKTVYRGHKHFQHLTEEIGIPQLDNQLKQLIVVMRISNDITEFEKNFYKVFARELEHKAIVDDTKKGLINLFDEVN</sequence>
<reference evidence="2 3" key="1">
    <citation type="journal article" date="2015" name="Microbiology (Mosc.)">
        <title>Genomics of the Weissella cibaria species with an examination of its metabolic traits.</title>
        <authorList>
            <person name="Lynch K.M."/>
            <person name="Lucid A."/>
            <person name="Arendt E.K."/>
            <person name="Sleator R.D."/>
            <person name="Lucey B."/>
            <person name="Coffey A."/>
        </authorList>
    </citation>
    <scope>NUCLEOTIDE SEQUENCE [LARGE SCALE GENOMIC DNA]</scope>
    <source>
        <strain evidence="2 3">AB3b</strain>
    </source>
</reference>
<gene>
    <name evidence="2" type="ORF">ab3b_01996</name>
</gene>
<dbReference type="Pfam" id="PF10546">
    <property type="entry name" value="P63C"/>
    <property type="match status" value="1"/>
</dbReference>
<evidence type="ECO:0000313" key="2">
    <source>
        <dbReference type="EMBL" id="KIU21334.1"/>
    </source>
</evidence>
<evidence type="ECO:0000313" key="3">
    <source>
        <dbReference type="Proteomes" id="UP000032289"/>
    </source>
</evidence>
<dbReference type="EMBL" id="JWHT01000050">
    <property type="protein sequence ID" value="KIU21334.1"/>
    <property type="molecule type" value="Genomic_DNA"/>
</dbReference>
<accession>A0A0D1K8J4</accession>
<dbReference type="RefSeq" id="WP_043941750.1">
    <property type="nucleotide sequence ID" value="NZ_JWHT01000050.1"/>
</dbReference>
<comment type="caution">
    <text evidence="2">The sequence shown here is derived from an EMBL/GenBank/DDBJ whole genome shotgun (WGS) entry which is preliminary data.</text>
</comment>
<dbReference type="PATRIC" id="fig|137591.24.peg.1941"/>
<organism evidence="2 3">
    <name type="scientific">Weissella cibaria</name>
    <dbReference type="NCBI Taxonomy" id="137591"/>
    <lineage>
        <taxon>Bacteria</taxon>
        <taxon>Bacillati</taxon>
        <taxon>Bacillota</taxon>
        <taxon>Bacilli</taxon>
        <taxon>Lactobacillales</taxon>
        <taxon>Lactobacillaceae</taxon>
        <taxon>Weissella</taxon>
    </lineage>
</organism>
<dbReference type="AlphaFoldDB" id="A0A0D1K8J4"/>